<dbReference type="Gramene" id="OE9A018174T1">
    <property type="protein sequence ID" value="OE9A018174C1"/>
    <property type="gene ID" value="OE9A018174"/>
</dbReference>
<evidence type="ECO:0000313" key="3">
    <source>
        <dbReference type="EMBL" id="CAA3000915.1"/>
    </source>
</evidence>
<dbReference type="EMBL" id="CACTIH010005720">
    <property type="protein sequence ID" value="CAA3000915.1"/>
    <property type="molecule type" value="Genomic_DNA"/>
</dbReference>
<protein>
    <recommendedName>
        <fullName evidence="5">Glycine-rich protein</fullName>
    </recommendedName>
</protein>
<evidence type="ECO:0000256" key="2">
    <source>
        <dbReference type="SAM" id="SignalP"/>
    </source>
</evidence>
<feature type="non-terminal residue" evidence="3">
    <location>
        <position position="117"/>
    </location>
</feature>
<keyword evidence="4" id="KW-1185">Reference proteome</keyword>
<dbReference type="Proteomes" id="UP000594638">
    <property type="component" value="Unassembled WGS sequence"/>
</dbReference>
<name>A0A8S0T7G7_OLEEU</name>
<feature type="signal peptide" evidence="2">
    <location>
        <begin position="1"/>
        <end position="21"/>
    </location>
</feature>
<feature type="compositionally biased region" description="Basic and acidic residues" evidence="1">
    <location>
        <begin position="65"/>
        <end position="78"/>
    </location>
</feature>
<accession>A0A8S0T7G7</accession>
<comment type="caution">
    <text evidence="3">The sequence shown here is derived from an EMBL/GenBank/DDBJ whole genome shotgun (WGS) entry which is preliminary data.</text>
</comment>
<organism evidence="3 4">
    <name type="scientific">Olea europaea subsp. europaea</name>
    <dbReference type="NCBI Taxonomy" id="158383"/>
    <lineage>
        <taxon>Eukaryota</taxon>
        <taxon>Viridiplantae</taxon>
        <taxon>Streptophyta</taxon>
        <taxon>Embryophyta</taxon>
        <taxon>Tracheophyta</taxon>
        <taxon>Spermatophyta</taxon>
        <taxon>Magnoliopsida</taxon>
        <taxon>eudicotyledons</taxon>
        <taxon>Gunneridae</taxon>
        <taxon>Pentapetalae</taxon>
        <taxon>asterids</taxon>
        <taxon>lamiids</taxon>
        <taxon>Lamiales</taxon>
        <taxon>Oleaceae</taxon>
        <taxon>Oleeae</taxon>
        <taxon>Olea</taxon>
    </lineage>
</organism>
<keyword evidence="2" id="KW-0732">Signal</keyword>
<evidence type="ECO:0000313" key="4">
    <source>
        <dbReference type="Proteomes" id="UP000594638"/>
    </source>
</evidence>
<evidence type="ECO:0000256" key="1">
    <source>
        <dbReference type="SAM" id="MobiDB-lite"/>
    </source>
</evidence>
<feature type="region of interest" description="Disordered" evidence="1">
    <location>
        <begin position="55"/>
        <end position="78"/>
    </location>
</feature>
<reference evidence="3 4" key="1">
    <citation type="submission" date="2019-12" db="EMBL/GenBank/DDBJ databases">
        <authorList>
            <person name="Alioto T."/>
            <person name="Alioto T."/>
            <person name="Gomez Garrido J."/>
        </authorList>
    </citation>
    <scope>NUCLEOTIDE SEQUENCE [LARGE SCALE GENOMIC DNA]</scope>
</reference>
<proteinExistence type="predicted"/>
<sequence length="117" mass="13026">MGGMGILGTWLWYLVGRLGCGDRVGLDCSDGLGNVGFSNIDLGLQYYGRRRKNESENIDLGAEPTRPEAEGIRSGKPEDRILGAKEENNASFYSHEEKFSFRERGRPYGKFGDYPAE</sequence>
<dbReference type="AlphaFoldDB" id="A0A8S0T7G7"/>
<evidence type="ECO:0008006" key="5">
    <source>
        <dbReference type="Google" id="ProtNLM"/>
    </source>
</evidence>
<gene>
    <name evidence="3" type="ORF">OLEA9_A018174</name>
</gene>
<feature type="chain" id="PRO_5035926657" description="Glycine-rich protein" evidence="2">
    <location>
        <begin position="22"/>
        <end position="117"/>
    </location>
</feature>